<dbReference type="AlphaFoldDB" id="A0A414LAK7"/>
<accession>A0A414LAK7</accession>
<comment type="similarity">
    <text evidence="7">Belongs to the TonB-dependent receptor family.</text>
</comment>
<evidence type="ECO:0000256" key="5">
    <source>
        <dbReference type="ARBA" id="ARBA00023136"/>
    </source>
</evidence>
<dbReference type="Gene3D" id="2.60.40.1120">
    <property type="entry name" value="Carboxypeptidase-like, regulatory domain"/>
    <property type="match status" value="1"/>
</dbReference>
<dbReference type="InterPro" id="IPR023997">
    <property type="entry name" value="TonB-dep_OMP_SusC/RagA_CS"/>
</dbReference>
<evidence type="ECO:0000313" key="9">
    <source>
        <dbReference type="EMBL" id="RHE91670.1"/>
    </source>
</evidence>
<dbReference type="PROSITE" id="PS52016">
    <property type="entry name" value="TONB_DEPENDENT_REC_3"/>
    <property type="match status" value="1"/>
</dbReference>
<evidence type="ECO:0000256" key="7">
    <source>
        <dbReference type="PROSITE-ProRule" id="PRU01360"/>
    </source>
</evidence>
<name>A0A414LAK7_9BACE</name>
<dbReference type="Pfam" id="PF13715">
    <property type="entry name" value="CarbopepD_reg_2"/>
    <property type="match status" value="1"/>
</dbReference>
<dbReference type="InterPro" id="IPR023996">
    <property type="entry name" value="TonB-dep_OMP_SusC/RagA"/>
</dbReference>
<dbReference type="NCBIfam" id="TIGR04056">
    <property type="entry name" value="OMP_RagA_SusC"/>
    <property type="match status" value="1"/>
</dbReference>
<dbReference type="Gene3D" id="2.170.130.10">
    <property type="entry name" value="TonB-dependent receptor, plug domain"/>
    <property type="match status" value="1"/>
</dbReference>
<keyword evidence="4 7" id="KW-0812">Transmembrane</keyword>
<organism evidence="9 10">
    <name type="scientific">Bacteroides intestinalis</name>
    <dbReference type="NCBI Taxonomy" id="329854"/>
    <lineage>
        <taxon>Bacteria</taxon>
        <taxon>Pseudomonadati</taxon>
        <taxon>Bacteroidota</taxon>
        <taxon>Bacteroidia</taxon>
        <taxon>Bacteroidales</taxon>
        <taxon>Bacteroidaceae</taxon>
        <taxon>Bacteroides</taxon>
    </lineage>
</organism>
<dbReference type="Proteomes" id="UP000285650">
    <property type="component" value="Unassembled WGS sequence"/>
</dbReference>
<comment type="subcellular location">
    <subcellularLocation>
        <location evidence="1 7">Cell outer membrane</location>
        <topology evidence="1 7">Multi-pass membrane protein</topology>
    </subcellularLocation>
</comment>
<dbReference type="InterPro" id="IPR036942">
    <property type="entry name" value="Beta-barrel_TonB_sf"/>
</dbReference>
<dbReference type="Pfam" id="PF07715">
    <property type="entry name" value="Plug"/>
    <property type="match status" value="1"/>
</dbReference>
<feature type="domain" description="TonB-dependent receptor plug" evidence="8">
    <location>
        <begin position="92"/>
        <end position="199"/>
    </location>
</feature>
<evidence type="ECO:0000256" key="1">
    <source>
        <dbReference type="ARBA" id="ARBA00004571"/>
    </source>
</evidence>
<keyword evidence="6 7" id="KW-0998">Cell outer membrane</keyword>
<keyword evidence="3 7" id="KW-1134">Transmembrane beta strand</keyword>
<dbReference type="SUPFAM" id="SSF49464">
    <property type="entry name" value="Carboxypeptidase regulatory domain-like"/>
    <property type="match status" value="1"/>
</dbReference>
<protein>
    <submittedName>
        <fullName evidence="9">TonB-dependent receptor</fullName>
    </submittedName>
</protein>
<dbReference type="GO" id="GO:0009279">
    <property type="term" value="C:cell outer membrane"/>
    <property type="evidence" value="ECO:0007669"/>
    <property type="project" value="UniProtKB-SubCell"/>
</dbReference>
<keyword evidence="5 7" id="KW-0472">Membrane</keyword>
<evidence type="ECO:0000259" key="8">
    <source>
        <dbReference type="Pfam" id="PF07715"/>
    </source>
</evidence>
<comment type="caution">
    <text evidence="9">The sequence shown here is derived from an EMBL/GenBank/DDBJ whole genome shotgun (WGS) entry which is preliminary data.</text>
</comment>
<dbReference type="FunFam" id="2.170.130.10:FF:000008">
    <property type="entry name" value="SusC/RagA family TonB-linked outer membrane protein"/>
    <property type="match status" value="1"/>
</dbReference>
<evidence type="ECO:0000313" key="10">
    <source>
        <dbReference type="Proteomes" id="UP000285650"/>
    </source>
</evidence>
<keyword evidence="9" id="KW-0675">Receptor</keyword>
<keyword evidence="2 7" id="KW-0813">Transport</keyword>
<dbReference type="EMBL" id="QSKV01000007">
    <property type="protein sequence ID" value="RHE91670.1"/>
    <property type="molecule type" value="Genomic_DNA"/>
</dbReference>
<dbReference type="SUPFAM" id="SSF56935">
    <property type="entry name" value="Porins"/>
    <property type="match status" value="1"/>
</dbReference>
<dbReference type="InterPro" id="IPR039426">
    <property type="entry name" value="TonB-dep_rcpt-like"/>
</dbReference>
<sequence length="1078" mass="119682">MRRISGVVNDEMGEPIIGANVSIKGTSIGSITDVNGNFNFEAPDNGILMISFIGYILQEIDIRGKDYVVITLKEDFQTLDEVVVIGYGTVKKSDVTGALTRVTEKAIKERPVQNALQAMQGKAAGVQISTNNRPGELGEIRIRGNRSINASNDPLYVIDGIPMTAGSLADINPNDIESIEVLKDASATAIYGSRGANGVILVSTKKGKTGKVTINYDGTVMLGKIHSLTDWMSAGEKIDWNRQAAINAGSYAGGYGNAPDPSIDSDSYFEVSQNPYMRPIFESAFQFNPDGTPVLRPATDYEKNVLKYADMVPVYDSSKIPTTPWTDYVTRTGITQNHQISLSAGTDKAKLYISMAYLDQQAALKDQDYKRYSVNMNGEITATKWLKVGMGLNASHSIQNYGIVKTTGSAAKDSYGLALNLEPYAPAYDEDGTILKVEAGPSQHNVLLNINEATNETRSYSILMNSYAEVNLFPWLRWRTNFGAQFRNSREGSYYGSYFTNPLNNSAFSPNVAYNQHNQRMAWTLENLIYIDKTFNDIHTLGLTLMQSAEHYRTESLDVRAYETKFPTALWYSVGDSDTSRSSIGSGFNQQQRASYMGRLNYNLMDKYLLTVTGRWDGASMLAKGNKWDFFPSMALAWKLNKEKFFGELNWLSELKFRLGYGVTGNASISSYQTGGTMESQYANIPFGQGGGTTSAVGAKAVVLPNRELAWEKTASTNIGLDFGLLNNRITGSLEYYVSKTSDLLLNRSIPMMTGYVSIISNVGKTQNKGFELTLSTVNINTKNFTWKTDFTFFTNSEKIIELADGRNDDPANGWFVGRAIDEVWTKKFDRLWQNTPEDKKLLAVYKANSITMFPGQAKIVDQPFIEVPQGTEGAITKKVNIDGIEQEVTYLDNGFGKIDNDDNHFLGSFRPKWEGGFTSTFIWKNWELNTFIYGRFGGLYYGLLQTYGSRIEKDVWSENNTSGKFPQPRSGGEAYTSYQDYQNYTKSDMIIVRNISLSYTLPEKKIKKLGISNCSVYAQVLNPFIFGGELVKAGINPDDVTGWKPSSVANGDYRYAGGQTNNTMLTRSLVFGLRLGF</sequence>
<dbReference type="NCBIfam" id="TIGR04057">
    <property type="entry name" value="SusC_RagA_signa"/>
    <property type="match status" value="1"/>
</dbReference>
<dbReference type="Gene3D" id="2.40.170.20">
    <property type="entry name" value="TonB-dependent receptor, beta-barrel domain"/>
    <property type="match status" value="1"/>
</dbReference>
<evidence type="ECO:0000256" key="4">
    <source>
        <dbReference type="ARBA" id="ARBA00022692"/>
    </source>
</evidence>
<proteinExistence type="inferred from homology"/>
<evidence type="ECO:0000256" key="6">
    <source>
        <dbReference type="ARBA" id="ARBA00023237"/>
    </source>
</evidence>
<reference evidence="9 10" key="1">
    <citation type="submission" date="2018-08" db="EMBL/GenBank/DDBJ databases">
        <title>A genome reference for cultivated species of the human gut microbiota.</title>
        <authorList>
            <person name="Zou Y."/>
            <person name="Xue W."/>
            <person name="Luo G."/>
        </authorList>
    </citation>
    <scope>NUCLEOTIDE SEQUENCE [LARGE SCALE GENOMIC DNA]</scope>
    <source>
        <strain evidence="9 10">AM27-17</strain>
    </source>
</reference>
<dbReference type="InterPro" id="IPR012910">
    <property type="entry name" value="Plug_dom"/>
</dbReference>
<gene>
    <name evidence="9" type="ORF">DW712_11635</name>
</gene>
<dbReference type="InterPro" id="IPR037066">
    <property type="entry name" value="Plug_dom_sf"/>
</dbReference>
<evidence type="ECO:0000256" key="3">
    <source>
        <dbReference type="ARBA" id="ARBA00022452"/>
    </source>
</evidence>
<dbReference type="InterPro" id="IPR008969">
    <property type="entry name" value="CarboxyPept-like_regulatory"/>
</dbReference>
<evidence type="ECO:0000256" key="2">
    <source>
        <dbReference type="ARBA" id="ARBA00022448"/>
    </source>
</evidence>